<dbReference type="GO" id="GO:0050832">
    <property type="term" value="P:defense response to fungus"/>
    <property type="evidence" value="ECO:0007669"/>
    <property type="project" value="TreeGrafter"/>
</dbReference>
<protein>
    <recommendedName>
        <fullName evidence="3">chitinase</fullName>
        <ecNumber evidence="3">3.2.1.14</ecNumber>
    </recommendedName>
</protein>
<evidence type="ECO:0000256" key="3">
    <source>
        <dbReference type="ARBA" id="ARBA00012729"/>
    </source>
</evidence>
<evidence type="ECO:0000256" key="9">
    <source>
        <dbReference type="ARBA" id="ARBA00023277"/>
    </source>
</evidence>
<reference evidence="15" key="1">
    <citation type="journal article" date="2022" name="Plant J.">
        <title>Strategies of tolerance reflected in two North American maple genomes.</title>
        <authorList>
            <person name="McEvoy S.L."/>
            <person name="Sezen U.U."/>
            <person name="Trouern-Trend A."/>
            <person name="McMahon S.M."/>
            <person name="Schaberg P.G."/>
            <person name="Yang J."/>
            <person name="Wegrzyn J.L."/>
            <person name="Swenson N.G."/>
        </authorList>
    </citation>
    <scope>NUCLEOTIDE SEQUENCE</scope>
    <source>
        <strain evidence="15">NS2018</strain>
    </source>
</reference>
<comment type="catalytic activity">
    <reaction evidence="1">
        <text>Random endo-hydrolysis of N-acetyl-beta-D-glucosaminide (1-&gt;4)-beta-linkages in chitin and chitodextrins.</text>
        <dbReference type="EC" id="3.2.1.14"/>
    </reaction>
</comment>
<keyword evidence="4 12" id="KW-0147">Chitin-binding</keyword>
<feature type="domain" description="Chitin-binding type-1" evidence="14">
    <location>
        <begin position="22"/>
        <end position="63"/>
    </location>
</feature>
<dbReference type="GO" id="GO:0006032">
    <property type="term" value="P:chitin catabolic process"/>
    <property type="evidence" value="ECO:0007669"/>
    <property type="project" value="UniProtKB-KW"/>
</dbReference>
<keyword evidence="9" id="KW-0119">Carbohydrate metabolism</keyword>
<keyword evidence="6" id="KW-0378">Hydrolase</keyword>
<dbReference type="Gene3D" id="3.30.60.10">
    <property type="entry name" value="Endochitinase-like"/>
    <property type="match status" value="1"/>
</dbReference>
<dbReference type="PROSITE" id="PS50941">
    <property type="entry name" value="CHIT_BIND_I_2"/>
    <property type="match status" value="1"/>
</dbReference>
<dbReference type="GO" id="GO:0008843">
    <property type="term" value="F:endochitinase activity"/>
    <property type="evidence" value="ECO:0007669"/>
    <property type="project" value="UniProtKB-EC"/>
</dbReference>
<dbReference type="PANTHER" id="PTHR22595:SF171">
    <property type="entry name" value="BASIC ENDOCHITINASE B"/>
    <property type="match status" value="1"/>
</dbReference>
<dbReference type="AlphaFoldDB" id="A0AA39W7N7"/>
<dbReference type="InterPro" id="IPR018371">
    <property type="entry name" value="Chitin-binding_1_CS"/>
</dbReference>
<dbReference type="Gene3D" id="1.10.530.10">
    <property type="match status" value="1"/>
</dbReference>
<keyword evidence="5 13" id="KW-0732">Signal</keyword>
<keyword evidence="16" id="KW-1185">Reference proteome</keyword>
<dbReference type="InterPro" id="IPR023346">
    <property type="entry name" value="Lysozyme-like_dom_sf"/>
</dbReference>
<dbReference type="PANTHER" id="PTHR22595">
    <property type="entry name" value="CHITINASE-RELATED"/>
    <property type="match status" value="1"/>
</dbReference>
<reference evidence="15" key="2">
    <citation type="submission" date="2023-06" db="EMBL/GenBank/DDBJ databases">
        <authorList>
            <person name="Swenson N.G."/>
            <person name="Wegrzyn J.L."/>
            <person name="Mcevoy S.L."/>
        </authorList>
    </citation>
    <scope>NUCLEOTIDE SEQUENCE</scope>
    <source>
        <strain evidence="15">NS2018</strain>
        <tissue evidence="15">Leaf</tissue>
    </source>
</reference>
<dbReference type="PROSITE" id="PS00773">
    <property type="entry name" value="CHITINASE_19_1"/>
    <property type="match status" value="1"/>
</dbReference>
<dbReference type="InterPro" id="IPR001002">
    <property type="entry name" value="Chitin-bd_1"/>
</dbReference>
<evidence type="ECO:0000256" key="6">
    <source>
        <dbReference type="ARBA" id="ARBA00022801"/>
    </source>
</evidence>
<gene>
    <name evidence="15" type="ORF">LWI29_034560</name>
</gene>
<dbReference type="EMBL" id="JAUESC010000002">
    <property type="protein sequence ID" value="KAK0606145.1"/>
    <property type="molecule type" value="Genomic_DNA"/>
</dbReference>
<feature type="disulfide bond" evidence="12">
    <location>
        <begin position="25"/>
        <end position="40"/>
    </location>
</feature>
<dbReference type="PROSITE" id="PS00026">
    <property type="entry name" value="CHIT_BIND_I_1"/>
    <property type="match status" value="1"/>
</dbReference>
<dbReference type="Pfam" id="PF00187">
    <property type="entry name" value="Chitin_bind_1"/>
    <property type="match status" value="1"/>
</dbReference>
<dbReference type="CDD" id="cd06921">
    <property type="entry name" value="ChtBD1_GH19_hevein"/>
    <property type="match status" value="1"/>
</dbReference>
<keyword evidence="8 12" id="KW-1015">Disulfide bond</keyword>
<accession>A0AA39W7N7</accession>
<sequence length="148" mass="15797">MKYLQAFIALFTLANMLLVILAQQCGRQAGGAVCPNRLCCSEHGWCGTTAAYCGTNCQSQCRHAGSTPTPIVPSGGSGGGNVGSIISQTLFNQLLKYKNDARCPSNGFYTYNAFIAASRSFNGFGTTGDANIHRRELAAFLLKLYTKP</sequence>
<dbReference type="GO" id="GO:0008061">
    <property type="term" value="F:chitin binding"/>
    <property type="evidence" value="ECO:0007669"/>
    <property type="project" value="UniProtKB-UniRule"/>
</dbReference>
<evidence type="ECO:0000256" key="4">
    <source>
        <dbReference type="ARBA" id="ARBA00022669"/>
    </source>
</evidence>
<feature type="disulfide bond" evidence="12">
    <location>
        <begin position="39"/>
        <end position="53"/>
    </location>
</feature>
<dbReference type="InterPro" id="IPR036861">
    <property type="entry name" value="Endochitinase-like_sf"/>
</dbReference>
<evidence type="ECO:0000256" key="11">
    <source>
        <dbReference type="ARBA" id="ARBA00023326"/>
    </source>
</evidence>
<evidence type="ECO:0000256" key="1">
    <source>
        <dbReference type="ARBA" id="ARBA00000822"/>
    </source>
</evidence>
<dbReference type="Pfam" id="PF00182">
    <property type="entry name" value="Glyco_hydro_19"/>
    <property type="match status" value="1"/>
</dbReference>
<dbReference type="GO" id="GO:0016998">
    <property type="term" value="P:cell wall macromolecule catabolic process"/>
    <property type="evidence" value="ECO:0007669"/>
    <property type="project" value="InterPro"/>
</dbReference>
<evidence type="ECO:0000256" key="8">
    <source>
        <dbReference type="ARBA" id="ARBA00023157"/>
    </source>
</evidence>
<feature type="disulfide bond" evidence="12">
    <location>
        <begin position="57"/>
        <end position="61"/>
    </location>
</feature>
<dbReference type="SUPFAM" id="SSF57016">
    <property type="entry name" value="Plant lectins/antimicrobial peptides"/>
    <property type="match status" value="1"/>
</dbReference>
<dbReference type="InterPro" id="IPR000726">
    <property type="entry name" value="Glyco_hydro_19_cat"/>
</dbReference>
<organism evidence="15 16">
    <name type="scientific">Acer saccharum</name>
    <name type="common">Sugar maple</name>
    <dbReference type="NCBI Taxonomy" id="4024"/>
    <lineage>
        <taxon>Eukaryota</taxon>
        <taxon>Viridiplantae</taxon>
        <taxon>Streptophyta</taxon>
        <taxon>Embryophyta</taxon>
        <taxon>Tracheophyta</taxon>
        <taxon>Spermatophyta</taxon>
        <taxon>Magnoliopsida</taxon>
        <taxon>eudicotyledons</taxon>
        <taxon>Gunneridae</taxon>
        <taxon>Pentapetalae</taxon>
        <taxon>rosids</taxon>
        <taxon>malvids</taxon>
        <taxon>Sapindales</taxon>
        <taxon>Sapindaceae</taxon>
        <taxon>Hippocastanoideae</taxon>
        <taxon>Acereae</taxon>
        <taxon>Acer</taxon>
    </lineage>
</organism>
<evidence type="ECO:0000256" key="2">
    <source>
        <dbReference type="ARBA" id="ARBA00009373"/>
    </source>
</evidence>
<dbReference type="PRINTS" id="PR00451">
    <property type="entry name" value="CHITINBINDNG"/>
</dbReference>
<dbReference type="GO" id="GO:0000272">
    <property type="term" value="P:polysaccharide catabolic process"/>
    <property type="evidence" value="ECO:0007669"/>
    <property type="project" value="UniProtKB-KW"/>
</dbReference>
<dbReference type="FunFam" id="3.30.60.10:FF:000001">
    <property type="entry name" value="Basic endochitinase"/>
    <property type="match status" value="1"/>
</dbReference>
<feature type="signal peptide" evidence="13">
    <location>
        <begin position="1"/>
        <end position="22"/>
    </location>
</feature>
<evidence type="ECO:0000313" key="16">
    <source>
        <dbReference type="Proteomes" id="UP001168877"/>
    </source>
</evidence>
<name>A0AA39W7N7_ACESA</name>
<evidence type="ECO:0000259" key="14">
    <source>
        <dbReference type="PROSITE" id="PS50941"/>
    </source>
</evidence>
<comment type="caution">
    <text evidence="15">The sequence shown here is derived from an EMBL/GenBank/DDBJ whole genome shotgun (WGS) entry which is preliminary data.</text>
</comment>
<feature type="disulfide bond" evidence="12">
    <location>
        <begin position="34"/>
        <end position="46"/>
    </location>
</feature>
<evidence type="ECO:0000256" key="13">
    <source>
        <dbReference type="SAM" id="SignalP"/>
    </source>
</evidence>
<comment type="similarity">
    <text evidence="2">Belongs to the glycosyl hydrolase 19 family. Chitinase class I subfamily.</text>
</comment>
<proteinExistence type="inferred from homology"/>
<dbReference type="EC" id="3.2.1.14" evidence="3"/>
<dbReference type="Proteomes" id="UP001168877">
    <property type="component" value="Unassembled WGS sequence"/>
</dbReference>
<feature type="chain" id="PRO_5041360710" description="chitinase" evidence="13">
    <location>
        <begin position="23"/>
        <end position="148"/>
    </location>
</feature>
<dbReference type="SMART" id="SM00270">
    <property type="entry name" value="ChtBD1"/>
    <property type="match status" value="1"/>
</dbReference>
<dbReference type="SUPFAM" id="SSF53955">
    <property type="entry name" value="Lysozyme-like"/>
    <property type="match status" value="1"/>
</dbReference>
<keyword evidence="10" id="KW-0326">Glycosidase</keyword>
<keyword evidence="7" id="KW-0146">Chitin degradation</keyword>
<evidence type="ECO:0000256" key="12">
    <source>
        <dbReference type="PROSITE-ProRule" id="PRU00261"/>
    </source>
</evidence>
<evidence type="ECO:0000256" key="10">
    <source>
        <dbReference type="ARBA" id="ARBA00023295"/>
    </source>
</evidence>
<keyword evidence="11" id="KW-0624">Polysaccharide degradation</keyword>
<evidence type="ECO:0000313" key="15">
    <source>
        <dbReference type="EMBL" id="KAK0606145.1"/>
    </source>
</evidence>
<evidence type="ECO:0000256" key="7">
    <source>
        <dbReference type="ARBA" id="ARBA00023024"/>
    </source>
</evidence>
<evidence type="ECO:0000256" key="5">
    <source>
        <dbReference type="ARBA" id="ARBA00022729"/>
    </source>
</evidence>